<dbReference type="InterPro" id="IPR000719">
    <property type="entry name" value="Prot_kinase_dom"/>
</dbReference>
<dbReference type="EnsemblMetazoa" id="Aqu2.1.36708_001">
    <property type="protein sequence ID" value="Aqu2.1.36708_001"/>
    <property type="gene ID" value="Aqu2.1.36708"/>
</dbReference>
<evidence type="ECO:0000313" key="17">
    <source>
        <dbReference type="EnsemblMetazoa" id="Aqu2.1.36708_001"/>
    </source>
</evidence>
<dbReference type="InterPro" id="IPR018297">
    <property type="entry name" value="A/G_cyclase_CS"/>
</dbReference>
<sequence length="877" mass="98460">MKILNTVIIRAGLCSLFALICMFSSGLCYHQIGDNVLFHCWWGNASVSNPDPIDCHDISLAWNEEPPSEVRVGQRFNVSYHIEATDDFYESLFGFHLSSYNINSSNDLRTFCHSSPCPTQMASLRSFKENCCVWHANIHVCHPGNCGKPSQICGPWVDNDQVQSTHTIATFGNINDTFTAEVFIEVPEINHMIAHVKLGEMQMAIQKSIYVTDHYCGDGRCSDSEDCSSCSVDCCASLPSYVVALSSSLSSVIFLAIGLTIILFIVWFYYQKQKLFYDESWIIDYSDLRLWEGNDKGSMMSLINSRIHGETDNVSGQGSVFNLNGNRQIFIPTGVYEGKTVAIKKLNYRSRELQLTKTLRKEVMQIRSLDHANVCRFIGATLRSSENVIILTEYCPKGSLNDVLQNDDIPLNWGFRFSFVTDISRGLAYLHSKRIVHHRLMSTNCVIDDRWVVKITDYGIPSLRVCDSDRASEEGERRKRCLVFFPPEERDSTYYIPTLSGNVYSFSIILLETATRIDPYSEELFIDTTTGRPRLPDLAQEGCPCPSTYQELIESCWDEVPGNRPSFDQIKKSILRMNPNKESPVDTMMKMMEKYSKHLEALVGERTQELIIEQKKTQQLLYTMLPQAVADELRQGRPASAKQYSSVTIYFSDIVGFTTLAGASSPMEVVTFLNELYSTFDDILDKFDVYKVETIGDAYMVVSGVPRVNGDKHAGEIARMALQLLAASKIFVIPHKPNTELKIRIGIHSGPVCAGVVGLKMPRYCLFGDTVNTASRMESNSEAMKIHCSNDTAQLLKKVGGFQLECRGTLEIKGKGQMTTWWLKGEDKPSSSSSRRIIVKSSGGTELYSEGAQLRSSSAVLRTPNRVIINIPGTPMQ</sequence>
<dbReference type="GO" id="GO:0007168">
    <property type="term" value="P:receptor guanylyl cyclase signaling pathway"/>
    <property type="evidence" value="ECO:0007669"/>
    <property type="project" value="TreeGrafter"/>
</dbReference>
<evidence type="ECO:0000256" key="12">
    <source>
        <dbReference type="RuleBase" id="RU000405"/>
    </source>
</evidence>
<proteinExistence type="inferred from homology"/>
<dbReference type="eggNOG" id="KOG1023">
    <property type="taxonomic scope" value="Eukaryota"/>
</dbReference>
<evidence type="ECO:0000256" key="4">
    <source>
        <dbReference type="ARBA" id="ARBA00022729"/>
    </source>
</evidence>
<dbReference type="SUPFAM" id="SSF55073">
    <property type="entry name" value="Nucleotide cyclase"/>
    <property type="match status" value="1"/>
</dbReference>
<reference evidence="17" key="2">
    <citation type="submission" date="2017-05" db="UniProtKB">
        <authorList>
            <consortium name="EnsemblMetazoa"/>
        </authorList>
    </citation>
    <scope>IDENTIFICATION</scope>
</reference>
<dbReference type="FunFam" id="3.30.70.1230:FF:000019">
    <property type="entry name" value="Guanylate cyclase"/>
    <property type="match status" value="1"/>
</dbReference>
<evidence type="ECO:0000256" key="9">
    <source>
        <dbReference type="ARBA" id="ARBA00023180"/>
    </source>
</evidence>
<dbReference type="GO" id="GO:0004672">
    <property type="term" value="F:protein kinase activity"/>
    <property type="evidence" value="ECO:0007669"/>
    <property type="project" value="InterPro"/>
</dbReference>
<dbReference type="GO" id="GO:0005524">
    <property type="term" value="F:ATP binding"/>
    <property type="evidence" value="ECO:0007669"/>
    <property type="project" value="InterPro"/>
</dbReference>
<dbReference type="PROSITE" id="PS50125">
    <property type="entry name" value="GUANYLATE_CYCLASE_2"/>
    <property type="match status" value="1"/>
</dbReference>
<dbReference type="EC" id="4.6.1.2" evidence="2 13"/>
<dbReference type="PROSITE" id="PS50011">
    <property type="entry name" value="PROTEIN_KINASE_DOM"/>
    <property type="match status" value="1"/>
</dbReference>
<dbReference type="PANTHER" id="PTHR11920">
    <property type="entry name" value="GUANYLYL CYCLASE"/>
    <property type="match status" value="1"/>
</dbReference>
<dbReference type="Pfam" id="PF07714">
    <property type="entry name" value="PK_Tyr_Ser-Thr"/>
    <property type="match status" value="1"/>
</dbReference>
<keyword evidence="18" id="KW-1185">Reference proteome</keyword>
<evidence type="ECO:0000256" key="1">
    <source>
        <dbReference type="ARBA" id="ARBA00004479"/>
    </source>
</evidence>
<comment type="similarity">
    <text evidence="12">Belongs to the adenylyl cyclase class-4/guanylyl cyclase family.</text>
</comment>
<dbReference type="CDD" id="cd07302">
    <property type="entry name" value="CHD"/>
    <property type="match status" value="1"/>
</dbReference>
<feature type="transmembrane region" description="Helical" evidence="14">
    <location>
        <begin position="241"/>
        <end position="270"/>
    </location>
</feature>
<keyword evidence="3 14" id="KW-0812">Transmembrane</keyword>
<dbReference type="AlphaFoldDB" id="A0A1X7V9P6"/>
<evidence type="ECO:0000256" key="8">
    <source>
        <dbReference type="ARBA" id="ARBA00023170"/>
    </source>
</evidence>
<evidence type="ECO:0000256" key="7">
    <source>
        <dbReference type="ARBA" id="ARBA00023136"/>
    </source>
</evidence>
<dbReference type="SUPFAM" id="SSF56112">
    <property type="entry name" value="Protein kinase-like (PK-like)"/>
    <property type="match status" value="1"/>
</dbReference>
<keyword evidence="10 12" id="KW-0456">Lyase</keyword>
<keyword evidence="6 14" id="KW-1133">Transmembrane helix</keyword>
<dbReference type="EnsemblMetazoa" id="XM_019994417.1">
    <property type="protein sequence ID" value="XP_019849976.1"/>
    <property type="gene ID" value="LOC100636320"/>
</dbReference>
<gene>
    <name evidence="17" type="primary">100636320</name>
</gene>
<evidence type="ECO:0000256" key="14">
    <source>
        <dbReference type="SAM" id="Phobius"/>
    </source>
</evidence>
<evidence type="ECO:0000256" key="11">
    <source>
        <dbReference type="ARBA" id="ARBA00023293"/>
    </source>
</evidence>
<dbReference type="GO" id="GO:0004383">
    <property type="term" value="F:guanylate cyclase activity"/>
    <property type="evidence" value="ECO:0007669"/>
    <property type="project" value="UniProtKB-EC"/>
</dbReference>
<comment type="catalytic activity">
    <reaction evidence="13">
        <text>GTP = 3',5'-cyclic GMP + diphosphate</text>
        <dbReference type="Rhea" id="RHEA:13665"/>
        <dbReference type="ChEBI" id="CHEBI:33019"/>
        <dbReference type="ChEBI" id="CHEBI:37565"/>
        <dbReference type="ChEBI" id="CHEBI:57746"/>
        <dbReference type="EC" id="4.6.1.2"/>
    </reaction>
</comment>
<evidence type="ECO:0000256" key="5">
    <source>
        <dbReference type="ARBA" id="ARBA00022741"/>
    </source>
</evidence>
<dbReference type="Gene3D" id="1.10.510.10">
    <property type="entry name" value="Transferase(Phosphotransferase) domain 1"/>
    <property type="match status" value="1"/>
</dbReference>
<evidence type="ECO:0000256" key="2">
    <source>
        <dbReference type="ARBA" id="ARBA00012202"/>
    </source>
</evidence>
<feature type="domain" description="Guanylate cyclase" evidence="16">
    <location>
        <begin position="648"/>
        <end position="778"/>
    </location>
</feature>
<keyword evidence="11 13" id="KW-0141">cGMP biosynthesis</keyword>
<dbReference type="KEGG" id="aqu:100636320"/>
<dbReference type="GO" id="GO:0001653">
    <property type="term" value="F:peptide receptor activity"/>
    <property type="evidence" value="ECO:0007669"/>
    <property type="project" value="TreeGrafter"/>
</dbReference>
<evidence type="ECO:0000256" key="6">
    <source>
        <dbReference type="ARBA" id="ARBA00022989"/>
    </source>
</evidence>
<evidence type="ECO:0000256" key="3">
    <source>
        <dbReference type="ARBA" id="ARBA00022692"/>
    </source>
</evidence>
<dbReference type="SMART" id="SM00044">
    <property type="entry name" value="CYCc"/>
    <property type="match status" value="1"/>
</dbReference>
<protein>
    <recommendedName>
        <fullName evidence="2 13">Guanylate cyclase</fullName>
        <ecNumber evidence="2 13">4.6.1.2</ecNumber>
    </recommendedName>
</protein>
<reference evidence="18" key="1">
    <citation type="journal article" date="2010" name="Nature">
        <title>The Amphimedon queenslandica genome and the evolution of animal complexity.</title>
        <authorList>
            <person name="Srivastava M."/>
            <person name="Simakov O."/>
            <person name="Chapman J."/>
            <person name="Fahey B."/>
            <person name="Gauthier M.E."/>
            <person name="Mitros T."/>
            <person name="Richards G.S."/>
            <person name="Conaco C."/>
            <person name="Dacre M."/>
            <person name="Hellsten U."/>
            <person name="Larroux C."/>
            <person name="Putnam N.H."/>
            <person name="Stanke M."/>
            <person name="Adamska M."/>
            <person name="Darling A."/>
            <person name="Degnan S.M."/>
            <person name="Oakley T.H."/>
            <person name="Plachetzki D.C."/>
            <person name="Zhai Y."/>
            <person name="Adamski M."/>
            <person name="Calcino A."/>
            <person name="Cummins S.F."/>
            <person name="Goodstein D.M."/>
            <person name="Harris C."/>
            <person name="Jackson D.J."/>
            <person name="Leys S.P."/>
            <person name="Shu S."/>
            <person name="Woodcroft B.J."/>
            <person name="Vervoort M."/>
            <person name="Kosik K.S."/>
            <person name="Manning G."/>
            <person name="Degnan B.M."/>
            <person name="Rokhsar D.S."/>
        </authorList>
    </citation>
    <scope>NUCLEOTIDE SEQUENCE [LARGE SCALE GENOMIC DNA]</scope>
</reference>
<comment type="subcellular location">
    <subcellularLocation>
        <location evidence="1">Membrane</location>
        <topology evidence="1">Single-pass type I membrane protein</topology>
    </subcellularLocation>
</comment>
<dbReference type="GO" id="GO:0005886">
    <property type="term" value="C:plasma membrane"/>
    <property type="evidence" value="ECO:0007669"/>
    <property type="project" value="TreeGrafter"/>
</dbReference>
<dbReference type="InterPro" id="IPR001245">
    <property type="entry name" value="Ser-Thr/Tyr_kinase_cat_dom"/>
</dbReference>
<dbReference type="InterPro" id="IPR011009">
    <property type="entry name" value="Kinase-like_dom_sf"/>
</dbReference>
<keyword evidence="7 14" id="KW-0472">Membrane</keyword>
<evidence type="ECO:0000256" key="10">
    <source>
        <dbReference type="ARBA" id="ARBA00023239"/>
    </source>
</evidence>
<keyword evidence="4" id="KW-0732">Signal</keyword>
<dbReference type="PANTHER" id="PTHR11920:SF507">
    <property type="entry name" value="GUANYLATE CYCLASE"/>
    <property type="match status" value="1"/>
</dbReference>
<dbReference type="OrthoDB" id="302535at2759"/>
<organism evidence="17">
    <name type="scientific">Amphimedon queenslandica</name>
    <name type="common">Sponge</name>
    <dbReference type="NCBI Taxonomy" id="400682"/>
    <lineage>
        <taxon>Eukaryota</taxon>
        <taxon>Metazoa</taxon>
        <taxon>Porifera</taxon>
        <taxon>Demospongiae</taxon>
        <taxon>Heteroscleromorpha</taxon>
        <taxon>Haplosclerida</taxon>
        <taxon>Niphatidae</taxon>
        <taxon>Amphimedon</taxon>
    </lineage>
</organism>
<keyword evidence="8" id="KW-0675">Receptor</keyword>
<name>A0A1X7V9P6_AMPQE</name>
<dbReference type="PROSITE" id="PS00452">
    <property type="entry name" value="GUANYLATE_CYCLASE_1"/>
    <property type="match status" value="1"/>
</dbReference>
<evidence type="ECO:0000256" key="13">
    <source>
        <dbReference type="RuleBase" id="RU003431"/>
    </source>
</evidence>
<dbReference type="PRINTS" id="PR00109">
    <property type="entry name" value="TYRKINASE"/>
</dbReference>
<dbReference type="STRING" id="400682.A0A1X7V9P6"/>
<feature type="domain" description="Protein kinase" evidence="15">
    <location>
        <begin position="309"/>
        <end position="575"/>
    </location>
</feature>
<evidence type="ECO:0000259" key="15">
    <source>
        <dbReference type="PROSITE" id="PS50011"/>
    </source>
</evidence>
<dbReference type="InterPro" id="IPR001054">
    <property type="entry name" value="A/G_cyclase"/>
</dbReference>
<dbReference type="InParanoid" id="A0A1X7V9P6"/>
<dbReference type="Proteomes" id="UP000007879">
    <property type="component" value="Unassembled WGS sequence"/>
</dbReference>
<dbReference type="InterPro" id="IPR029787">
    <property type="entry name" value="Nucleotide_cyclase"/>
</dbReference>
<dbReference type="GO" id="GO:0035556">
    <property type="term" value="P:intracellular signal transduction"/>
    <property type="evidence" value="ECO:0007669"/>
    <property type="project" value="InterPro"/>
</dbReference>
<keyword evidence="9" id="KW-0325">Glycoprotein</keyword>
<evidence type="ECO:0000313" key="18">
    <source>
        <dbReference type="Proteomes" id="UP000007879"/>
    </source>
</evidence>
<evidence type="ECO:0000259" key="16">
    <source>
        <dbReference type="PROSITE" id="PS50125"/>
    </source>
</evidence>
<dbReference type="GO" id="GO:0004016">
    <property type="term" value="F:adenylate cyclase activity"/>
    <property type="evidence" value="ECO:0007669"/>
    <property type="project" value="TreeGrafter"/>
</dbReference>
<dbReference type="Pfam" id="PF00211">
    <property type="entry name" value="Guanylate_cyc"/>
    <property type="match status" value="1"/>
</dbReference>
<accession>A0A1X7V9P6</accession>
<dbReference type="InterPro" id="IPR050401">
    <property type="entry name" value="Cyclic_nucleotide_synthase"/>
</dbReference>
<keyword evidence="5" id="KW-0547">Nucleotide-binding</keyword>
<dbReference type="Gene3D" id="3.30.70.1230">
    <property type="entry name" value="Nucleotide cyclase"/>
    <property type="match status" value="1"/>
</dbReference>